<evidence type="ECO:0000256" key="6">
    <source>
        <dbReference type="SAM" id="MobiDB-lite"/>
    </source>
</evidence>
<protein>
    <submittedName>
        <fullName evidence="8">Ulp1 protease family protein</fullName>
    </submittedName>
</protein>
<evidence type="ECO:0000256" key="2">
    <source>
        <dbReference type="ARBA" id="ARBA00022553"/>
    </source>
</evidence>
<feature type="region of interest" description="Disordered" evidence="6">
    <location>
        <begin position="409"/>
        <end position="440"/>
    </location>
</feature>
<dbReference type="Pfam" id="PF25424">
    <property type="entry name" value="PH_35"/>
    <property type="match status" value="1"/>
</dbReference>
<keyword evidence="9" id="KW-1185">Reference proteome</keyword>
<keyword evidence="3 8" id="KW-0645">Protease</keyword>
<feature type="region of interest" description="Disordered" evidence="6">
    <location>
        <begin position="60"/>
        <end position="168"/>
    </location>
</feature>
<dbReference type="AlphaFoldDB" id="A0A162IPT7"/>
<accession>A0A162IPT7</accession>
<feature type="compositionally biased region" description="Low complexity" evidence="6">
    <location>
        <begin position="871"/>
        <end position="884"/>
    </location>
</feature>
<feature type="region of interest" description="Disordered" evidence="6">
    <location>
        <begin position="180"/>
        <end position="205"/>
    </location>
</feature>
<evidence type="ECO:0000259" key="7">
    <source>
        <dbReference type="PROSITE" id="PS50600"/>
    </source>
</evidence>
<feature type="region of interest" description="Disordered" evidence="6">
    <location>
        <begin position="629"/>
        <end position="648"/>
    </location>
</feature>
<evidence type="ECO:0000256" key="5">
    <source>
        <dbReference type="ARBA" id="ARBA00022801"/>
    </source>
</evidence>
<keyword evidence="2" id="KW-0597">Phosphoprotein</keyword>
<feature type="domain" description="Ubiquitin-like protease family profile" evidence="7">
    <location>
        <begin position="524"/>
        <end position="778"/>
    </location>
</feature>
<dbReference type="EMBL" id="AZGY01000007">
    <property type="protein sequence ID" value="KZZ96543.1"/>
    <property type="molecule type" value="Genomic_DNA"/>
</dbReference>
<evidence type="ECO:0000256" key="4">
    <source>
        <dbReference type="ARBA" id="ARBA00022786"/>
    </source>
</evidence>
<dbReference type="InterPro" id="IPR051947">
    <property type="entry name" value="Sentrin-specific_protease"/>
</dbReference>
<evidence type="ECO:0000313" key="8">
    <source>
        <dbReference type="EMBL" id="KZZ96543.1"/>
    </source>
</evidence>
<dbReference type="GO" id="GO:0005737">
    <property type="term" value="C:cytoplasm"/>
    <property type="evidence" value="ECO:0007669"/>
    <property type="project" value="TreeGrafter"/>
</dbReference>
<name>A0A162IPT7_9HYPO</name>
<dbReference type="PROSITE" id="PS50600">
    <property type="entry name" value="ULP_PROTEASE"/>
    <property type="match status" value="1"/>
</dbReference>
<gene>
    <name evidence="8" type="ORF">AAL_03772</name>
</gene>
<feature type="compositionally biased region" description="Polar residues" evidence="6">
    <location>
        <begin position="937"/>
        <end position="946"/>
    </location>
</feature>
<feature type="compositionally biased region" description="Basic and acidic residues" evidence="6">
    <location>
        <begin position="819"/>
        <end position="829"/>
    </location>
</feature>
<dbReference type="SUPFAM" id="SSF54001">
    <property type="entry name" value="Cysteine proteinases"/>
    <property type="match status" value="1"/>
</dbReference>
<dbReference type="GO" id="GO:0005634">
    <property type="term" value="C:nucleus"/>
    <property type="evidence" value="ECO:0007669"/>
    <property type="project" value="TreeGrafter"/>
</dbReference>
<comment type="similarity">
    <text evidence="1">Belongs to the peptidase C48 family.</text>
</comment>
<dbReference type="InterPro" id="IPR003653">
    <property type="entry name" value="Peptidase_C48_C"/>
</dbReference>
<dbReference type="Pfam" id="PF02902">
    <property type="entry name" value="Peptidase_C48"/>
    <property type="match status" value="1"/>
</dbReference>
<dbReference type="InterPro" id="IPR057501">
    <property type="entry name" value="DeUb_enz_PH"/>
</dbReference>
<dbReference type="GO" id="GO:0016926">
    <property type="term" value="P:protein desumoylation"/>
    <property type="evidence" value="ECO:0007669"/>
    <property type="project" value="TreeGrafter"/>
</dbReference>
<evidence type="ECO:0000256" key="3">
    <source>
        <dbReference type="ARBA" id="ARBA00022670"/>
    </source>
</evidence>
<sequence length="1053" mass="117461">MSSKERLVRVHSNLVPFTLKADYHQRKINGATPGGLDTIAKTCPQPLSSTLRGLDDMWNIHPNSVDDNRESLPHSPSPPQSTSHYWNPVGQRCSAPQAGSVKKGRRLSLGQPGDPATPKEYQNIYSLNQQRSSRAGRRRPIHDRPSPPEIAPDVDDETNSPDALSTPHEFPLTKQLFKTPKRSRPVDNTTEAGAHFKRQKTGPPPECIDSELDSEDELSRDHIGLPRKSRTEGWVKSKHPTSRGDIQPTLFSSAKPLHRSPLRHDIQLKLRVRQAVCGKEMYNGHDSGNATPLILRQATPTLHLRPMTSENKCQTLPWLEIDMEGIKALEHAVPKSTCVRITRPRGQGIEGSLWLNFQDQNDAKQFVSAVDPSKASEQDVQDLERKWRKALDETRNYCASYAFSADAHAASPKNHRLGKPRYDSPSATRPIGRDAVSSADRRTRLVDQMQNAYTEIEPGRPSTQAGKEDSELVVNRPMTRSTRQSVPTYVHRELSPDRWTSRNLDWRKRWPRSLIFPATGKNRATVDQKDIERLDEGTFLNDNLIHFYIQYLQHQIRADNPKLLDRVYMFNTFFFEKLRSSKGNINYDGVKGWTAKFDLLAFDYIVVPVNEQGHWYLAIVCNAPNALDDTPEGQKDAQGSKGSSPKMASIERSLSDITIGNEAVDKQSVDDELSAQDPINSMRPPSGLPDSPMPNRPSVLTPTKQHDPLSPRIVVMDSLGASHPATTRALKDYLIAEAREKKGVGLATLPRGMTAKGLPQQNNGCDCGLFMLGYLQNFLKDPDESLRQIVHKEPPGWDLDPSRLRNQMRELLFELQQEQEERTRQEKPTKNTSAGKGKATATAAGASPQIQSARPEPEHPGEDSAPPPPKAVASEVVVSSPEVSLPDGIELDDNDDSLSLTLHGEPDGHQVPNDSPPDRTRFNLEFQRSPIMRNETRQTIETQSSMDTKEDDLKVDQSPTTARGAAFVATLSSSSQEQEVVVIEASPARSRLYETEPTDDEDVTITLSTARKKRPRRISSSPDMVDIIKSSQSASSQKPEAWYDGIAKSVDLT</sequence>
<keyword evidence="4" id="KW-0833">Ubl conjugation pathway</keyword>
<dbReference type="Proteomes" id="UP000078544">
    <property type="component" value="Unassembled WGS sequence"/>
</dbReference>
<organism evidence="8 9">
    <name type="scientific">Moelleriella libera RCEF 2490</name>
    <dbReference type="NCBI Taxonomy" id="1081109"/>
    <lineage>
        <taxon>Eukaryota</taxon>
        <taxon>Fungi</taxon>
        <taxon>Dikarya</taxon>
        <taxon>Ascomycota</taxon>
        <taxon>Pezizomycotina</taxon>
        <taxon>Sordariomycetes</taxon>
        <taxon>Hypocreomycetidae</taxon>
        <taxon>Hypocreales</taxon>
        <taxon>Clavicipitaceae</taxon>
        <taxon>Moelleriella</taxon>
    </lineage>
</organism>
<dbReference type="GO" id="GO:0006508">
    <property type="term" value="P:proteolysis"/>
    <property type="evidence" value="ECO:0007669"/>
    <property type="project" value="UniProtKB-KW"/>
</dbReference>
<feature type="region of interest" description="Disordered" evidence="6">
    <location>
        <begin position="229"/>
        <end position="251"/>
    </location>
</feature>
<feature type="compositionally biased region" description="Polar residues" evidence="6">
    <location>
        <begin position="123"/>
        <end position="133"/>
    </location>
</feature>
<feature type="compositionally biased region" description="Low complexity" evidence="6">
    <location>
        <begin position="832"/>
        <end position="847"/>
    </location>
</feature>
<feature type="region of interest" description="Disordered" evidence="6">
    <location>
        <begin position="667"/>
        <end position="707"/>
    </location>
</feature>
<dbReference type="PANTHER" id="PTHR46896">
    <property type="entry name" value="SENTRIN-SPECIFIC PROTEASE"/>
    <property type="match status" value="1"/>
</dbReference>
<feature type="region of interest" description="Disordered" evidence="6">
    <location>
        <begin position="1030"/>
        <end position="1053"/>
    </location>
</feature>
<dbReference type="GO" id="GO:0070139">
    <property type="term" value="F:SUMO-specific endopeptidase activity"/>
    <property type="evidence" value="ECO:0007669"/>
    <property type="project" value="TreeGrafter"/>
</dbReference>
<dbReference type="OrthoDB" id="442460at2759"/>
<feature type="region of interest" description="Disordered" evidence="6">
    <location>
        <begin position="818"/>
        <end position="958"/>
    </location>
</feature>
<evidence type="ECO:0000256" key="1">
    <source>
        <dbReference type="ARBA" id="ARBA00005234"/>
    </source>
</evidence>
<reference evidence="8 9" key="1">
    <citation type="journal article" date="2016" name="Genome Biol. Evol.">
        <title>Divergent and convergent evolution of fungal pathogenicity.</title>
        <authorList>
            <person name="Shang Y."/>
            <person name="Xiao G."/>
            <person name="Zheng P."/>
            <person name="Cen K."/>
            <person name="Zhan S."/>
            <person name="Wang C."/>
        </authorList>
    </citation>
    <scope>NUCLEOTIDE SEQUENCE [LARGE SCALE GENOMIC DNA]</scope>
    <source>
        <strain evidence="8 9">RCEF 2490</strain>
    </source>
</reference>
<dbReference type="InterPro" id="IPR038765">
    <property type="entry name" value="Papain-like_cys_pep_sf"/>
</dbReference>
<proteinExistence type="inferred from homology"/>
<keyword evidence="5" id="KW-0378">Hydrolase</keyword>
<dbReference type="PANTHER" id="PTHR46896:SF3">
    <property type="entry name" value="FI06413P-RELATED"/>
    <property type="match status" value="1"/>
</dbReference>
<evidence type="ECO:0000313" key="9">
    <source>
        <dbReference type="Proteomes" id="UP000078544"/>
    </source>
</evidence>
<dbReference type="Gene3D" id="3.40.395.10">
    <property type="entry name" value="Adenoviral Proteinase, Chain A"/>
    <property type="match status" value="1"/>
</dbReference>
<comment type="caution">
    <text evidence="8">The sequence shown here is derived from an EMBL/GenBank/DDBJ whole genome shotgun (WGS) entry which is preliminary data.</text>
</comment>
<dbReference type="STRING" id="1081109.A0A162IPT7"/>